<dbReference type="Pfam" id="PF03107">
    <property type="entry name" value="C1_2"/>
    <property type="match status" value="5"/>
</dbReference>
<evidence type="ECO:0000313" key="4">
    <source>
        <dbReference type="Proteomes" id="UP000886595"/>
    </source>
</evidence>
<feature type="domain" description="DC1" evidence="2">
    <location>
        <begin position="242"/>
        <end position="289"/>
    </location>
</feature>
<proteinExistence type="predicted"/>
<feature type="domain" description="DC1" evidence="2">
    <location>
        <begin position="136"/>
        <end position="175"/>
    </location>
</feature>
<feature type="domain" description="DC1" evidence="2">
    <location>
        <begin position="411"/>
        <end position="460"/>
    </location>
</feature>
<dbReference type="InterPro" id="IPR053192">
    <property type="entry name" value="Vacuole_Formation_Reg"/>
</dbReference>
<name>A0A8X7PUN9_BRACI</name>
<dbReference type="EMBL" id="JAAMPC010000015">
    <property type="protein sequence ID" value="KAG2258020.1"/>
    <property type="molecule type" value="Genomic_DNA"/>
</dbReference>
<sequence length="533" mass="60364">MSRVLHKHNPYDPSIARKFPIHHHLLYSASDDHGQCAGCFEEKGHSAKFYECPECDIFFHKECIESAPEITHPSHPQHSLYLDKRERLPDTNRDRKCCLCGEDLMLLVYRCLICDFKLDLSCAKNPPLLEVDQDQHKLHLLKKKVSFTCDACGLEGDRSPYLCLPCNSMFHVRCVNFGHGSPRICSILPGIWYCGCGSVHSDVVECGKIKELEEKLNNGDDDDDDVVIGPVCTDVNTIILHFTHDHYLKFHKDGRVDDVNARCNICKLSVASTPHYACIVCSFFLHQRCTELPRRKRSILHDHHQLCLKGSNSTPDLEFHQNYFCCNACGHFNDGIKYTCHPGFNLDIGCASITLPFKSDIHPHTLTFVSTSKRKCGVCELWASPVLSCGECDFFLGFDCAQLPVLASHKYDKHALRLTGDVTRRDDYWCEICEKKVDGNAIFYTCDDSSCCSTFHTHCVIGGLNLDLHFCFMLFGRQYVVDDNTFAAPRHCCICGLGCKGPKVIKINQVGHADKYLCSSSCLMRNRYLLQNV</sequence>
<gene>
    <name evidence="3" type="ORF">Bca52824_077314</name>
</gene>
<reference evidence="3 4" key="1">
    <citation type="submission" date="2020-02" db="EMBL/GenBank/DDBJ databases">
        <authorList>
            <person name="Ma Q."/>
            <person name="Huang Y."/>
            <person name="Song X."/>
            <person name="Pei D."/>
        </authorList>
    </citation>
    <scope>NUCLEOTIDE SEQUENCE [LARGE SCALE GENOMIC DNA]</scope>
    <source>
        <strain evidence="3">Sxm20200214</strain>
        <tissue evidence="3">Leaf</tissue>
    </source>
</reference>
<keyword evidence="1" id="KW-0677">Repeat</keyword>
<feature type="domain" description="DC1" evidence="2">
    <location>
        <begin position="362"/>
        <end position="401"/>
    </location>
</feature>
<evidence type="ECO:0000256" key="1">
    <source>
        <dbReference type="ARBA" id="ARBA00022737"/>
    </source>
</evidence>
<dbReference type="InterPro" id="IPR004146">
    <property type="entry name" value="DC1"/>
</dbReference>
<evidence type="ECO:0000259" key="2">
    <source>
        <dbReference type="Pfam" id="PF03107"/>
    </source>
</evidence>
<dbReference type="PANTHER" id="PTHR32410:SF155">
    <property type="entry name" value="CHP-RICH ZINC FINGER PROTEIN-LIKE"/>
    <property type="match status" value="1"/>
</dbReference>
<keyword evidence="4" id="KW-1185">Reference proteome</keyword>
<dbReference type="OrthoDB" id="1055850at2759"/>
<comment type="caution">
    <text evidence="3">The sequence shown here is derived from an EMBL/GenBank/DDBJ whole genome shotgun (WGS) entry which is preliminary data.</text>
</comment>
<organism evidence="3 4">
    <name type="scientific">Brassica carinata</name>
    <name type="common">Ethiopian mustard</name>
    <name type="synonym">Abyssinian cabbage</name>
    <dbReference type="NCBI Taxonomy" id="52824"/>
    <lineage>
        <taxon>Eukaryota</taxon>
        <taxon>Viridiplantae</taxon>
        <taxon>Streptophyta</taxon>
        <taxon>Embryophyta</taxon>
        <taxon>Tracheophyta</taxon>
        <taxon>Spermatophyta</taxon>
        <taxon>Magnoliopsida</taxon>
        <taxon>eudicotyledons</taxon>
        <taxon>Gunneridae</taxon>
        <taxon>Pentapetalae</taxon>
        <taxon>rosids</taxon>
        <taxon>malvids</taxon>
        <taxon>Brassicales</taxon>
        <taxon>Brassicaceae</taxon>
        <taxon>Brassiceae</taxon>
        <taxon>Brassica</taxon>
    </lineage>
</organism>
<protein>
    <recommendedName>
        <fullName evidence="2">DC1 domain-containing protein</fullName>
    </recommendedName>
</protein>
<dbReference type="SUPFAM" id="SSF57889">
    <property type="entry name" value="Cysteine-rich domain"/>
    <property type="match status" value="4"/>
</dbReference>
<evidence type="ECO:0000313" key="3">
    <source>
        <dbReference type="EMBL" id="KAG2258020.1"/>
    </source>
</evidence>
<dbReference type="InterPro" id="IPR046349">
    <property type="entry name" value="C1-like_sf"/>
</dbReference>
<accession>A0A8X7PUN9</accession>
<dbReference type="AlphaFoldDB" id="A0A8X7PUN9"/>
<dbReference type="Proteomes" id="UP000886595">
    <property type="component" value="Unassembled WGS sequence"/>
</dbReference>
<dbReference type="PANTHER" id="PTHR32410">
    <property type="entry name" value="CYSTEINE/HISTIDINE-RICH C1 DOMAIN FAMILY PROTEIN"/>
    <property type="match status" value="1"/>
</dbReference>
<feature type="domain" description="DC1" evidence="2">
    <location>
        <begin position="73"/>
        <end position="123"/>
    </location>
</feature>